<accession>A0ABX7N0X2</accession>
<protein>
    <recommendedName>
        <fullName evidence="4">Transcriptional regulator</fullName>
    </recommendedName>
</protein>
<dbReference type="RefSeq" id="WP_206714085.1">
    <property type="nucleotide sequence ID" value="NZ_CP071091.1"/>
</dbReference>
<organism evidence="2 3">
    <name type="scientific">Myxococcus landrumensis</name>
    <dbReference type="NCBI Taxonomy" id="2813577"/>
    <lineage>
        <taxon>Bacteria</taxon>
        <taxon>Pseudomonadati</taxon>
        <taxon>Myxococcota</taxon>
        <taxon>Myxococcia</taxon>
        <taxon>Myxococcales</taxon>
        <taxon>Cystobacterineae</taxon>
        <taxon>Myxococcaceae</taxon>
        <taxon>Myxococcus</taxon>
    </lineage>
</organism>
<keyword evidence="3" id="KW-1185">Reference proteome</keyword>
<evidence type="ECO:0000313" key="2">
    <source>
        <dbReference type="EMBL" id="QSQ12356.1"/>
    </source>
</evidence>
<sequence length="99" mass="10917">MAVRTRMAGVKNKRRVATADEAQANVQASHGRKTLPRDEAAALRRRQALSRVTLGPAAQEHEPKSHRRRTSLNGRKKAPSAMAIKHRGGPRNRSRLHGG</sequence>
<evidence type="ECO:0000256" key="1">
    <source>
        <dbReference type="SAM" id="MobiDB-lite"/>
    </source>
</evidence>
<proteinExistence type="predicted"/>
<evidence type="ECO:0000313" key="3">
    <source>
        <dbReference type="Proteomes" id="UP000663090"/>
    </source>
</evidence>
<feature type="compositionally biased region" description="Basic residues" evidence="1">
    <location>
        <begin position="64"/>
        <end position="99"/>
    </location>
</feature>
<dbReference type="EMBL" id="CP071091">
    <property type="protein sequence ID" value="QSQ12356.1"/>
    <property type="molecule type" value="Genomic_DNA"/>
</dbReference>
<dbReference type="Proteomes" id="UP000663090">
    <property type="component" value="Chromosome"/>
</dbReference>
<feature type="region of interest" description="Disordered" evidence="1">
    <location>
        <begin position="1"/>
        <end position="99"/>
    </location>
</feature>
<reference evidence="2 3" key="1">
    <citation type="submission" date="2021-02" db="EMBL/GenBank/DDBJ databases">
        <title>De Novo genome assembly of isolated myxobacteria.</title>
        <authorList>
            <person name="Stevens D.C."/>
        </authorList>
    </citation>
    <scope>NUCLEOTIDE SEQUENCE [LARGE SCALE GENOMIC DNA]</scope>
    <source>
        <strain evidence="2 3">SCHIC003</strain>
    </source>
</reference>
<gene>
    <name evidence="2" type="ORF">JY572_28900</name>
</gene>
<name>A0ABX7N0X2_9BACT</name>
<evidence type="ECO:0008006" key="4">
    <source>
        <dbReference type="Google" id="ProtNLM"/>
    </source>
</evidence>